<evidence type="ECO:0000256" key="8">
    <source>
        <dbReference type="ARBA" id="ARBA00048543"/>
    </source>
</evidence>
<evidence type="ECO:0000256" key="6">
    <source>
        <dbReference type="ARBA" id="ARBA00023211"/>
    </source>
</evidence>
<evidence type="ECO:0000256" key="3">
    <source>
        <dbReference type="ARBA" id="ARBA00022723"/>
    </source>
</evidence>
<dbReference type="Pfam" id="PF13288">
    <property type="entry name" value="DXPR_C"/>
    <property type="match status" value="1"/>
</dbReference>
<evidence type="ECO:0000259" key="11">
    <source>
        <dbReference type="Pfam" id="PF08436"/>
    </source>
</evidence>
<feature type="binding site" evidence="9">
    <location>
        <position position="153"/>
    </location>
    <ligand>
        <name>1-deoxy-D-xylulose 5-phosphate</name>
        <dbReference type="ChEBI" id="CHEBI:57792"/>
    </ligand>
</feature>
<feature type="binding site" evidence="9">
    <location>
        <position position="126"/>
    </location>
    <ligand>
        <name>NADPH</name>
        <dbReference type="ChEBI" id="CHEBI:57783"/>
    </ligand>
</feature>
<dbReference type="AlphaFoldDB" id="A0A5B9QFW3"/>
<feature type="domain" description="DXP reductoisomerase C-terminal" evidence="12">
    <location>
        <begin position="263"/>
        <end position="379"/>
    </location>
</feature>
<dbReference type="SUPFAM" id="SSF55347">
    <property type="entry name" value="Glyceraldehyde-3-phosphate dehydrogenase-like, C-terminal domain"/>
    <property type="match status" value="1"/>
</dbReference>
<feature type="binding site" evidence="9">
    <location>
        <position position="219"/>
    </location>
    <ligand>
        <name>1-deoxy-D-xylulose 5-phosphate</name>
        <dbReference type="ChEBI" id="CHEBI:57792"/>
    </ligand>
</feature>
<dbReference type="PIRSF" id="PIRSF006205">
    <property type="entry name" value="Dxp_reductismrs"/>
    <property type="match status" value="1"/>
</dbReference>
<comment type="caution">
    <text evidence="9">Lacks conserved residue(s) required for the propagation of feature annotation.</text>
</comment>
<evidence type="ECO:0000259" key="10">
    <source>
        <dbReference type="Pfam" id="PF02670"/>
    </source>
</evidence>
<dbReference type="Proteomes" id="UP000323917">
    <property type="component" value="Chromosome"/>
</dbReference>
<dbReference type="Pfam" id="PF08436">
    <property type="entry name" value="DXP_redisom_C"/>
    <property type="match status" value="1"/>
</dbReference>
<dbReference type="Pfam" id="PF02670">
    <property type="entry name" value="DXP_reductoisom"/>
    <property type="match status" value="1"/>
</dbReference>
<dbReference type="PANTHER" id="PTHR30525:SF0">
    <property type="entry name" value="1-DEOXY-D-XYLULOSE 5-PHOSPHATE REDUCTOISOMERASE, CHLOROPLASTIC"/>
    <property type="match status" value="1"/>
</dbReference>
<dbReference type="KEGG" id="bgok:Pr1d_52950"/>
<dbReference type="GO" id="GO:0070402">
    <property type="term" value="F:NADPH binding"/>
    <property type="evidence" value="ECO:0007669"/>
    <property type="project" value="InterPro"/>
</dbReference>
<dbReference type="FunFam" id="3.40.50.720:FF:000045">
    <property type="entry name" value="1-deoxy-D-xylulose 5-phosphate reductoisomerase"/>
    <property type="match status" value="1"/>
</dbReference>
<dbReference type="NCBIfam" id="TIGR00243">
    <property type="entry name" value="Dxr"/>
    <property type="match status" value="1"/>
</dbReference>
<protein>
    <recommendedName>
        <fullName evidence="9">1-deoxy-D-xylulose 5-phosphate reductoisomerase</fullName>
        <shortName evidence="9">DXP reductoisomerase</shortName>
        <ecNumber evidence="9">1.1.1.267</ecNumber>
    </recommendedName>
    <alternativeName>
        <fullName evidence="9">1-deoxyxylulose-5-phosphate reductoisomerase</fullName>
    </alternativeName>
    <alternativeName>
        <fullName evidence="9">2-C-methyl-D-erythritol 4-phosphate synthase</fullName>
    </alternativeName>
</protein>
<comment type="catalytic activity">
    <reaction evidence="8">
        <text>2-C-methyl-D-erythritol 4-phosphate + NADP(+) = 1-deoxy-D-xylulose 5-phosphate + NADPH + H(+)</text>
        <dbReference type="Rhea" id="RHEA:13717"/>
        <dbReference type="ChEBI" id="CHEBI:15378"/>
        <dbReference type="ChEBI" id="CHEBI:57783"/>
        <dbReference type="ChEBI" id="CHEBI:57792"/>
        <dbReference type="ChEBI" id="CHEBI:58262"/>
        <dbReference type="ChEBI" id="CHEBI:58349"/>
        <dbReference type="EC" id="1.1.1.267"/>
    </reaction>
    <physiologicalReaction direction="right-to-left" evidence="8">
        <dbReference type="Rhea" id="RHEA:13719"/>
    </physiologicalReaction>
</comment>
<dbReference type="Gene3D" id="1.10.1740.10">
    <property type="match status" value="1"/>
</dbReference>
<gene>
    <name evidence="9 13" type="primary">dxr</name>
    <name evidence="13" type="ORF">Pr1d_52950</name>
</gene>
<feature type="binding site" evidence="9">
    <location>
        <position position="207"/>
    </location>
    <ligand>
        <name>NADPH</name>
        <dbReference type="ChEBI" id="CHEBI:57783"/>
    </ligand>
</feature>
<feature type="binding site" evidence="9">
    <location>
        <position position="220"/>
    </location>
    <ligand>
        <name>1-deoxy-D-xylulose 5-phosphate</name>
        <dbReference type="ChEBI" id="CHEBI:57792"/>
    </ligand>
</feature>
<comment type="cofactor">
    <cofactor evidence="9">
        <name>Mg(2+)</name>
        <dbReference type="ChEBI" id="CHEBI:18420"/>
    </cofactor>
    <cofactor evidence="9">
        <name>Mn(2+)</name>
        <dbReference type="ChEBI" id="CHEBI:29035"/>
    </cofactor>
</comment>
<evidence type="ECO:0000256" key="5">
    <source>
        <dbReference type="ARBA" id="ARBA00023002"/>
    </source>
</evidence>
<comment type="function">
    <text evidence="9">Catalyzes the NADPH-dependent rearrangement and reduction of 1-deoxy-D-xylulose-5-phosphate (DXP) to 2-C-methyl-D-erythritol 4-phosphate (MEP).</text>
</comment>
<name>A0A5B9QFW3_9BACT</name>
<keyword evidence="14" id="KW-1185">Reference proteome</keyword>
<dbReference type="GO" id="GO:0051484">
    <property type="term" value="P:isopentenyl diphosphate biosynthetic process, methylerythritol 4-phosphate pathway involved in terpenoid biosynthetic process"/>
    <property type="evidence" value="ECO:0007669"/>
    <property type="project" value="TreeGrafter"/>
</dbReference>
<dbReference type="RefSeq" id="WP_148076113.1">
    <property type="nucleotide sequence ID" value="NZ_CP042913.1"/>
</dbReference>
<dbReference type="InterPro" id="IPR013644">
    <property type="entry name" value="DXP_reductoisomerase_C"/>
</dbReference>
<feature type="binding site" evidence="9">
    <location>
        <position position="214"/>
    </location>
    <ligand>
        <name>1-deoxy-D-xylulose 5-phosphate</name>
        <dbReference type="ChEBI" id="CHEBI:57792"/>
    </ligand>
</feature>
<dbReference type="GO" id="GO:0030604">
    <property type="term" value="F:1-deoxy-D-xylulose-5-phosphate reductoisomerase activity"/>
    <property type="evidence" value="ECO:0007669"/>
    <property type="project" value="UniProtKB-UniRule"/>
</dbReference>
<comment type="pathway">
    <text evidence="1 9">Isoprenoid biosynthesis; isopentenyl diphosphate biosynthesis via DXP pathway; isopentenyl diphosphate from 1-deoxy-D-xylulose 5-phosphate: step 1/6.</text>
</comment>
<proteinExistence type="inferred from homology"/>
<feature type="binding site" evidence="9">
    <location>
        <position position="128"/>
    </location>
    <ligand>
        <name>NADPH</name>
        <dbReference type="ChEBI" id="CHEBI:57783"/>
    </ligand>
</feature>
<feature type="binding site" evidence="9">
    <location>
        <position position="17"/>
    </location>
    <ligand>
        <name>NADPH</name>
        <dbReference type="ChEBI" id="CHEBI:57783"/>
    </ligand>
</feature>
<feature type="binding site" evidence="9">
    <location>
        <position position="201"/>
    </location>
    <ligand>
        <name>1-deoxy-D-xylulose 5-phosphate</name>
        <dbReference type="ChEBI" id="CHEBI:57792"/>
    </ligand>
</feature>
<feature type="binding site" evidence="9">
    <location>
        <position position="127"/>
    </location>
    <ligand>
        <name>1-deoxy-D-xylulose 5-phosphate</name>
        <dbReference type="ChEBI" id="CHEBI:57792"/>
    </ligand>
</feature>
<dbReference type="EMBL" id="CP042913">
    <property type="protein sequence ID" value="QEG37947.1"/>
    <property type="molecule type" value="Genomic_DNA"/>
</dbReference>
<evidence type="ECO:0000256" key="2">
    <source>
        <dbReference type="ARBA" id="ARBA00006825"/>
    </source>
</evidence>
<sequence>MADAPRKIAVLGSTGSIGTNALRVIAASGGALEVAAISAHSQLDLLVAQATEFAPRWVVATDSKAAEKFDWSKLPKGTELLIGCDELNRVVAQPEIDMVLAAIVGRAGLESTWAALENKKTVALANKESLVMAGSLVMQLARKQGAQILPVDSEHSAIFQALQAGQPTEVERIVLTASGGPFRQLNQNQLKQVTVAEALEHPVWDMGPKITVDSATMMNKALEIIEARWLFDVPSERIDVSIHPQSVVHSLVEFVDGSVIAQMSPPDMRLPIQHALYYPQRVAGVAERVDWGTSFSLEFSPPDPERYPALELGHQCAREGGTTGTVLNAANEAAVGAFLAGELHFTEIVPACRSVLQSHNFDSDPTLESLVELDRWAREEVSHWVFA</sequence>
<dbReference type="Gene3D" id="3.40.50.720">
    <property type="entry name" value="NAD(P)-binding Rossmann-like Domain"/>
    <property type="match status" value="1"/>
</dbReference>
<evidence type="ECO:0000313" key="14">
    <source>
        <dbReference type="Proteomes" id="UP000323917"/>
    </source>
</evidence>
<dbReference type="InterPro" id="IPR013512">
    <property type="entry name" value="DXP_reductoisomerase_N"/>
</dbReference>
<dbReference type="InterPro" id="IPR036291">
    <property type="entry name" value="NAD(P)-bd_dom_sf"/>
</dbReference>
<organism evidence="13 14">
    <name type="scientific">Bythopirellula goksoeyrii</name>
    <dbReference type="NCBI Taxonomy" id="1400387"/>
    <lineage>
        <taxon>Bacteria</taxon>
        <taxon>Pseudomonadati</taxon>
        <taxon>Planctomycetota</taxon>
        <taxon>Planctomycetia</taxon>
        <taxon>Pirellulales</taxon>
        <taxon>Lacipirellulaceae</taxon>
        <taxon>Bythopirellula</taxon>
    </lineage>
</organism>
<evidence type="ECO:0000259" key="12">
    <source>
        <dbReference type="Pfam" id="PF13288"/>
    </source>
</evidence>
<feature type="domain" description="1-deoxy-D-xylulose 5-phosphate reductoisomerase N-terminal" evidence="10">
    <location>
        <begin position="8"/>
        <end position="134"/>
    </location>
</feature>
<evidence type="ECO:0000313" key="13">
    <source>
        <dbReference type="EMBL" id="QEG37947.1"/>
    </source>
</evidence>
<feature type="binding site" evidence="9">
    <location>
        <position position="223"/>
    </location>
    <ligand>
        <name>1-deoxy-D-xylulose 5-phosphate</name>
        <dbReference type="ChEBI" id="CHEBI:57792"/>
    </ligand>
</feature>
<feature type="binding site" evidence="9">
    <location>
        <position position="15"/>
    </location>
    <ligand>
        <name>NADPH</name>
        <dbReference type="ChEBI" id="CHEBI:57783"/>
    </ligand>
</feature>
<dbReference type="SUPFAM" id="SSF69055">
    <property type="entry name" value="1-deoxy-D-xylulose-5-phosphate reductoisomerase, C-terminal domain"/>
    <property type="match status" value="1"/>
</dbReference>
<dbReference type="GO" id="GO:0016853">
    <property type="term" value="F:isomerase activity"/>
    <property type="evidence" value="ECO:0007669"/>
    <property type="project" value="UniProtKB-KW"/>
</dbReference>
<comment type="similarity">
    <text evidence="2 9">Belongs to the DXR family.</text>
</comment>
<evidence type="ECO:0000256" key="4">
    <source>
        <dbReference type="ARBA" id="ARBA00022857"/>
    </source>
</evidence>
<keyword evidence="3 9" id="KW-0479">Metal-binding</keyword>
<dbReference type="EC" id="1.1.1.267" evidence="9"/>
<feature type="binding site" evidence="9">
    <location>
        <position position="178"/>
    </location>
    <ligand>
        <name>1-deoxy-D-xylulose 5-phosphate</name>
        <dbReference type="ChEBI" id="CHEBI:57792"/>
    </ligand>
</feature>
<evidence type="ECO:0000256" key="9">
    <source>
        <dbReference type="HAMAP-Rule" id="MF_00183"/>
    </source>
</evidence>
<keyword evidence="6 9" id="KW-0464">Manganese</keyword>
<dbReference type="OrthoDB" id="9806546at2"/>
<feature type="binding site" evidence="9">
    <location>
        <position position="154"/>
    </location>
    <ligand>
        <name>1-deoxy-D-xylulose 5-phosphate</name>
        <dbReference type="ChEBI" id="CHEBI:57792"/>
    </ligand>
</feature>
<feature type="binding site" evidence="9">
    <location>
        <position position="152"/>
    </location>
    <ligand>
        <name>Mn(2+)</name>
        <dbReference type="ChEBI" id="CHEBI:29035"/>
    </ligand>
</feature>
<dbReference type="PANTHER" id="PTHR30525">
    <property type="entry name" value="1-DEOXY-D-XYLULOSE 5-PHOSPHATE REDUCTOISOMERASE"/>
    <property type="match status" value="1"/>
</dbReference>
<feature type="domain" description="1-deoxy-D-xylulose 5-phosphate reductoisomerase C-terminal" evidence="11">
    <location>
        <begin position="148"/>
        <end position="231"/>
    </location>
</feature>
<keyword evidence="13" id="KW-0413">Isomerase</keyword>
<feature type="binding site" evidence="9">
    <location>
        <position position="154"/>
    </location>
    <ligand>
        <name>Mn(2+)</name>
        <dbReference type="ChEBI" id="CHEBI:29035"/>
    </ligand>
</feature>
<dbReference type="HAMAP" id="MF_00183">
    <property type="entry name" value="DXP_reductoisom"/>
    <property type="match status" value="1"/>
</dbReference>
<keyword evidence="4 9" id="KW-0521">NADP</keyword>
<dbReference type="SUPFAM" id="SSF51735">
    <property type="entry name" value="NAD(P)-binding Rossmann-fold domains"/>
    <property type="match status" value="1"/>
</dbReference>
<dbReference type="InterPro" id="IPR026877">
    <property type="entry name" value="DXPR_C"/>
</dbReference>
<reference evidence="13 14" key="1">
    <citation type="submission" date="2019-08" db="EMBL/GenBank/DDBJ databases">
        <title>Deep-cultivation of Planctomycetes and their phenomic and genomic characterization uncovers novel biology.</title>
        <authorList>
            <person name="Wiegand S."/>
            <person name="Jogler M."/>
            <person name="Boedeker C."/>
            <person name="Pinto D."/>
            <person name="Vollmers J."/>
            <person name="Rivas-Marin E."/>
            <person name="Kohn T."/>
            <person name="Peeters S.H."/>
            <person name="Heuer A."/>
            <person name="Rast P."/>
            <person name="Oberbeckmann S."/>
            <person name="Bunk B."/>
            <person name="Jeske O."/>
            <person name="Meyerdierks A."/>
            <person name="Storesund J.E."/>
            <person name="Kallscheuer N."/>
            <person name="Luecker S."/>
            <person name="Lage O.M."/>
            <person name="Pohl T."/>
            <person name="Merkel B.J."/>
            <person name="Hornburger P."/>
            <person name="Mueller R.-W."/>
            <person name="Bruemmer F."/>
            <person name="Labrenz M."/>
            <person name="Spormann A.M."/>
            <person name="Op den Camp H."/>
            <person name="Overmann J."/>
            <person name="Amann R."/>
            <person name="Jetten M.S.M."/>
            <person name="Mascher T."/>
            <person name="Medema M.H."/>
            <person name="Devos D.P."/>
            <person name="Kaster A.-K."/>
            <person name="Ovreas L."/>
            <person name="Rohde M."/>
            <person name="Galperin M.Y."/>
            <person name="Jogler C."/>
        </authorList>
    </citation>
    <scope>NUCLEOTIDE SEQUENCE [LARGE SCALE GENOMIC DNA]</scope>
    <source>
        <strain evidence="13 14">Pr1d</strain>
    </source>
</reference>
<feature type="binding site" evidence="9">
    <location>
        <position position="223"/>
    </location>
    <ligand>
        <name>Mn(2+)</name>
        <dbReference type="ChEBI" id="CHEBI:29035"/>
    </ligand>
</feature>
<evidence type="ECO:0000256" key="1">
    <source>
        <dbReference type="ARBA" id="ARBA00005094"/>
    </source>
</evidence>
<dbReference type="GO" id="GO:0030145">
    <property type="term" value="F:manganese ion binding"/>
    <property type="evidence" value="ECO:0007669"/>
    <property type="project" value="TreeGrafter"/>
</dbReference>
<feature type="binding site" evidence="9">
    <location>
        <position position="16"/>
    </location>
    <ligand>
        <name>NADPH</name>
        <dbReference type="ChEBI" id="CHEBI:57783"/>
    </ligand>
</feature>
<accession>A0A5B9QFW3</accession>
<dbReference type="UniPathway" id="UPA00056">
    <property type="reaction ID" value="UER00092"/>
</dbReference>
<dbReference type="InterPro" id="IPR003821">
    <property type="entry name" value="DXP_reductoisomerase"/>
</dbReference>
<feature type="binding site" evidence="9">
    <location>
        <position position="14"/>
    </location>
    <ligand>
        <name>NADPH</name>
        <dbReference type="ChEBI" id="CHEBI:57783"/>
    </ligand>
</feature>
<keyword evidence="5 9" id="KW-0560">Oxidoreductase</keyword>
<dbReference type="InterPro" id="IPR036169">
    <property type="entry name" value="DXPR_C_sf"/>
</dbReference>
<evidence type="ECO:0000256" key="7">
    <source>
        <dbReference type="ARBA" id="ARBA00023229"/>
    </source>
</evidence>
<keyword evidence="9" id="KW-0460">Magnesium</keyword>
<keyword evidence="7 9" id="KW-0414">Isoprene biosynthesis</keyword>